<gene>
    <name evidence="2" type="ORF">BO82DRAFT_425039</name>
</gene>
<keyword evidence="3" id="KW-1185">Reference proteome</keyword>
<accession>A0A319BXG6</accession>
<dbReference type="VEuPathDB" id="FungiDB:BO82DRAFT_425039"/>
<dbReference type="OrthoDB" id="10428622at2759"/>
<feature type="non-terminal residue" evidence="2">
    <location>
        <position position="189"/>
    </location>
</feature>
<dbReference type="EMBL" id="KZ821749">
    <property type="protein sequence ID" value="PYH76897.1"/>
    <property type="molecule type" value="Genomic_DNA"/>
</dbReference>
<evidence type="ECO:0000256" key="1">
    <source>
        <dbReference type="SAM" id="MobiDB-lite"/>
    </source>
</evidence>
<name>A0A319BXG6_9EURO</name>
<evidence type="ECO:0000313" key="3">
    <source>
        <dbReference type="Proteomes" id="UP000248340"/>
    </source>
</evidence>
<dbReference type="Proteomes" id="UP000248340">
    <property type="component" value="Unassembled WGS sequence"/>
</dbReference>
<sequence length="189" mass="20181">MRLQWPTALIPPEVHNSREFQRLNSAGVIIVIEPEHQTFGLVIRVIRIVLGRVRHATALLDDLVVLYRMVLRIVGGRVRPRLIVVADARDLVFLAAGQAHPRALLIDVALVGHCTGLLIGALRVMAIPGDREVDLFGVGADGVAGGNCLGVVPGALVLHWGGSSVKRDHGGDSKGGGDEDGEKNSLEVH</sequence>
<reference evidence="2 3" key="1">
    <citation type="submission" date="2016-12" db="EMBL/GenBank/DDBJ databases">
        <title>The genomes of Aspergillus section Nigri reveals drivers in fungal speciation.</title>
        <authorList>
            <consortium name="DOE Joint Genome Institute"/>
            <person name="Vesth T.C."/>
            <person name="Nybo J."/>
            <person name="Theobald S."/>
            <person name="Brandl J."/>
            <person name="Frisvad J.C."/>
            <person name="Nielsen K.F."/>
            <person name="Lyhne E.K."/>
            <person name="Kogle M.E."/>
            <person name="Kuo A."/>
            <person name="Riley R."/>
            <person name="Clum A."/>
            <person name="Nolan M."/>
            <person name="Lipzen A."/>
            <person name="Salamov A."/>
            <person name="Henrissat B."/>
            <person name="Wiebenga A."/>
            <person name="De Vries R.P."/>
            <person name="Grigoriev I.V."/>
            <person name="Mortensen U.H."/>
            <person name="Andersen M.R."/>
            <person name="Baker S.E."/>
        </authorList>
    </citation>
    <scope>NUCLEOTIDE SEQUENCE [LARGE SCALE GENOMIC DNA]</scope>
    <source>
        <strain evidence="2 3">CBS 121591</strain>
    </source>
</reference>
<feature type="region of interest" description="Disordered" evidence="1">
    <location>
        <begin position="166"/>
        <end position="189"/>
    </location>
</feature>
<dbReference type="RefSeq" id="XP_025487097.1">
    <property type="nucleotide sequence ID" value="XM_025640317.1"/>
</dbReference>
<proteinExistence type="predicted"/>
<organism evidence="2 3">
    <name type="scientific">Aspergillus uvarum CBS 121591</name>
    <dbReference type="NCBI Taxonomy" id="1448315"/>
    <lineage>
        <taxon>Eukaryota</taxon>
        <taxon>Fungi</taxon>
        <taxon>Dikarya</taxon>
        <taxon>Ascomycota</taxon>
        <taxon>Pezizomycotina</taxon>
        <taxon>Eurotiomycetes</taxon>
        <taxon>Eurotiomycetidae</taxon>
        <taxon>Eurotiales</taxon>
        <taxon>Aspergillaceae</taxon>
        <taxon>Aspergillus</taxon>
        <taxon>Aspergillus subgen. Circumdati</taxon>
    </lineage>
</organism>
<dbReference type="GeneID" id="37143059"/>
<evidence type="ECO:0000313" key="2">
    <source>
        <dbReference type="EMBL" id="PYH76897.1"/>
    </source>
</evidence>
<protein>
    <submittedName>
        <fullName evidence="2">Uncharacterized protein</fullName>
    </submittedName>
</protein>
<dbReference type="AlphaFoldDB" id="A0A319BXG6"/>